<feature type="signal peptide" evidence="1">
    <location>
        <begin position="1"/>
        <end position="18"/>
    </location>
</feature>
<feature type="chain" id="PRO_5014708049" evidence="1">
    <location>
        <begin position="19"/>
        <end position="78"/>
    </location>
</feature>
<dbReference type="AlphaFoldDB" id="A0A2M4CBZ9"/>
<evidence type="ECO:0000256" key="1">
    <source>
        <dbReference type="SAM" id="SignalP"/>
    </source>
</evidence>
<protein>
    <submittedName>
        <fullName evidence="2">Putative secreted protein</fullName>
    </submittedName>
</protein>
<organism evidence="2">
    <name type="scientific">Anopheles marajoara</name>
    <dbReference type="NCBI Taxonomy" id="58244"/>
    <lineage>
        <taxon>Eukaryota</taxon>
        <taxon>Metazoa</taxon>
        <taxon>Ecdysozoa</taxon>
        <taxon>Arthropoda</taxon>
        <taxon>Hexapoda</taxon>
        <taxon>Insecta</taxon>
        <taxon>Pterygota</taxon>
        <taxon>Neoptera</taxon>
        <taxon>Endopterygota</taxon>
        <taxon>Diptera</taxon>
        <taxon>Nematocera</taxon>
        <taxon>Culicoidea</taxon>
        <taxon>Culicidae</taxon>
        <taxon>Anophelinae</taxon>
        <taxon>Anopheles</taxon>
    </lineage>
</organism>
<dbReference type="EMBL" id="GGFJ01013706">
    <property type="protein sequence ID" value="MBW62847.1"/>
    <property type="molecule type" value="Transcribed_RNA"/>
</dbReference>
<reference evidence="2" key="1">
    <citation type="submission" date="2018-01" db="EMBL/GenBank/DDBJ databases">
        <title>An insight into the sialome of Amazonian anophelines.</title>
        <authorList>
            <person name="Ribeiro J.M."/>
            <person name="Scarpassa V."/>
            <person name="Calvo E."/>
        </authorList>
    </citation>
    <scope>NUCLEOTIDE SEQUENCE</scope>
    <source>
        <tissue evidence="2">Salivary glands</tissue>
    </source>
</reference>
<keyword evidence="1" id="KW-0732">Signal</keyword>
<proteinExistence type="predicted"/>
<sequence length="78" mass="8769">MRVPTCVFVCMGVCVCVALQSTICCHNYAATTVGRSVGIREWRVWSLAPRPEVLKSSVGWSVEKRCSAAPSRQRRERR</sequence>
<name>A0A2M4CBZ9_9DIPT</name>
<evidence type="ECO:0000313" key="2">
    <source>
        <dbReference type="EMBL" id="MBW62847.1"/>
    </source>
</evidence>
<accession>A0A2M4CBZ9</accession>